<gene>
    <name evidence="2" type="ORF">FA13DRAFT_1763272</name>
</gene>
<dbReference type="Proteomes" id="UP000298030">
    <property type="component" value="Unassembled WGS sequence"/>
</dbReference>
<reference evidence="2 3" key="1">
    <citation type="journal article" date="2019" name="Nat. Ecol. Evol.">
        <title>Megaphylogeny resolves global patterns of mushroom evolution.</title>
        <authorList>
            <person name="Varga T."/>
            <person name="Krizsan K."/>
            <person name="Foldi C."/>
            <person name="Dima B."/>
            <person name="Sanchez-Garcia M."/>
            <person name="Sanchez-Ramirez S."/>
            <person name="Szollosi G.J."/>
            <person name="Szarkandi J.G."/>
            <person name="Papp V."/>
            <person name="Albert L."/>
            <person name="Andreopoulos W."/>
            <person name="Angelini C."/>
            <person name="Antonin V."/>
            <person name="Barry K.W."/>
            <person name="Bougher N.L."/>
            <person name="Buchanan P."/>
            <person name="Buyck B."/>
            <person name="Bense V."/>
            <person name="Catcheside P."/>
            <person name="Chovatia M."/>
            <person name="Cooper J."/>
            <person name="Damon W."/>
            <person name="Desjardin D."/>
            <person name="Finy P."/>
            <person name="Geml J."/>
            <person name="Haridas S."/>
            <person name="Hughes K."/>
            <person name="Justo A."/>
            <person name="Karasinski D."/>
            <person name="Kautmanova I."/>
            <person name="Kiss B."/>
            <person name="Kocsube S."/>
            <person name="Kotiranta H."/>
            <person name="LaButti K.M."/>
            <person name="Lechner B.E."/>
            <person name="Liimatainen K."/>
            <person name="Lipzen A."/>
            <person name="Lukacs Z."/>
            <person name="Mihaltcheva S."/>
            <person name="Morgado L.N."/>
            <person name="Niskanen T."/>
            <person name="Noordeloos M.E."/>
            <person name="Ohm R.A."/>
            <person name="Ortiz-Santana B."/>
            <person name="Ovrebo C."/>
            <person name="Racz N."/>
            <person name="Riley R."/>
            <person name="Savchenko A."/>
            <person name="Shiryaev A."/>
            <person name="Soop K."/>
            <person name="Spirin V."/>
            <person name="Szebenyi C."/>
            <person name="Tomsovsky M."/>
            <person name="Tulloss R.E."/>
            <person name="Uehling J."/>
            <person name="Grigoriev I.V."/>
            <person name="Vagvolgyi C."/>
            <person name="Papp T."/>
            <person name="Martin F.M."/>
            <person name="Miettinen O."/>
            <person name="Hibbett D.S."/>
            <person name="Nagy L.G."/>
        </authorList>
    </citation>
    <scope>NUCLEOTIDE SEQUENCE [LARGE SCALE GENOMIC DNA]</scope>
    <source>
        <strain evidence="2 3">FP101781</strain>
    </source>
</reference>
<keyword evidence="3" id="KW-1185">Reference proteome</keyword>
<dbReference type="STRING" id="71717.A0A4Y7TJR9"/>
<sequence length="387" mass="43271">MAMTASRTCSLRLRISTTSSPAFATCTQGWRVASRTYATESAVLTSRRGGSPSAKATHKSTSVSSASPRKVSAKVERRAAGHGKGAAAEVKALAGSSKSKSETTATKGRIVQATANTEADKKLTPEEQQLRELEAIEQFKKIMKSADPFGQPIGTSLDVLLPRPAGLSQISKFGTLREWWRQATSNRLNGAKNFMSMLYLAGDDAIPGVTLGRVPWYKSFGWLFRAGKTSSVKDNTWISPLRQIALDTYRQINEHVAKASQQPDYQEELLRRLKKQPGNLTFRWNLEREVTPTQIVSLRVAQYYMGKDDPKFGSRYLTHALVKFDTEQTLEIYGPRGEPLHEVLEGAEKRPNGTIAAKPKRVTEYLVLEKRMWYDAPWVFREQRWNA</sequence>
<dbReference type="Gene3D" id="3.10.450.240">
    <property type="match status" value="1"/>
</dbReference>
<dbReference type="OrthoDB" id="19619at2759"/>
<organism evidence="2 3">
    <name type="scientific">Coprinellus micaceus</name>
    <name type="common">Glistening ink-cap mushroom</name>
    <name type="synonym">Coprinus micaceus</name>
    <dbReference type="NCBI Taxonomy" id="71717"/>
    <lineage>
        <taxon>Eukaryota</taxon>
        <taxon>Fungi</taxon>
        <taxon>Dikarya</taxon>
        <taxon>Basidiomycota</taxon>
        <taxon>Agaricomycotina</taxon>
        <taxon>Agaricomycetes</taxon>
        <taxon>Agaricomycetidae</taxon>
        <taxon>Agaricales</taxon>
        <taxon>Agaricineae</taxon>
        <taxon>Psathyrellaceae</taxon>
        <taxon>Coprinellus</taxon>
    </lineage>
</organism>
<evidence type="ECO:0000313" key="2">
    <source>
        <dbReference type="EMBL" id="TEB34234.1"/>
    </source>
</evidence>
<accession>A0A4Y7TJR9</accession>
<evidence type="ECO:0000313" key="3">
    <source>
        <dbReference type="Proteomes" id="UP000298030"/>
    </source>
</evidence>
<dbReference type="EMBL" id="QPFP01000010">
    <property type="protein sequence ID" value="TEB34234.1"/>
    <property type="molecule type" value="Genomic_DNA"/>
</dbReference>
<feature type="region of interest" description="Disordered" evidence="1">
    <location>
        <begin position="43"/>
        <end position="108"/>
    </location>
</feature>
<proteinExistence type="predicted"/>
<name>A0A4Y7TJR9_COPMI</name>
<comment type="caution">
    <text evidence="2">The sequence shown here is derived from an EMBL/GenBank/DDBJ whole genome shotgun (WGS) entry which is preliminary data.</text>
</comment>
<evidence type="ECO:0000256" key="1">
    <source>
        <dbReference type="SAM" id="MobiDB-lite"/>
    </source>
</evidence>
<dbReference type="AlphaFoldDB" id="A0A4Y7TJR9"/>
<evidence type="ECO:0008006" key="4">
    <source>
        <dbReference type="Google" id="ProtNLM"/>
    </source>
</evidence>
<protein>
    <recommendedName>
        <fullName evidence="4">Tim44-like domain-containing protein</fullName>
    </recommendedName>
</protein>
<feature type="compositionally biased region" description="Low complexity" evidence="1">
    <location>
        <begin position="85"/>
        <end position="107"/>
    </location>
</feature>